<dbReference type="Proteomes" id="UP001515480">
    <property type="component" value="Unassembled WGS sequence"/>
</dbReference>
<evidence type="ECO:0000313" key="3">
    <source>
        <dbReference type="Proteomes" id="UP001515480"/>
    </source>
</evidence>
<dbReference type="AlphaFoldDB" id="A0AB34IUH0"/>
<protein>
    <recommendedName>
        <fullName evidence="4">HTH cro/C1-type domain-containing protein</fullName>
    </recommendedName>
</protein>
<evidence type="ECO:0000313" key="2">
    <source>
        <dbReference type="EMBL" id="KAL1506908.1"/>
    </source>
</evidence>
<feature type="region of interest" description="Disordered" evidence="1">
    <location>
        <begin position="1"/>
        <end position="22"/>
    </location>
</feature>
<gene>
    <name evidence="2" type="ORF">AB1Y20_007772</name>
</gene>
<dbReference type="EMBL" id="JBGBPQ010000018">
    <property type="protein sequence ID" value="KAL1506908.1"/>
    <property type="molecule type" value="Genomic_DNA"/>
</dbReference>
<evidence type="ECO:0000256" key="1">
    <source>
        <dbReference type="SAM" id="MobiDB-lite"/>
    </source>
</evidence>
<reference evidence="2 3" key="1">
    <citation type="journal article" date="2024" name="Science">
        <title>Giant polyketide synthase enzymes in the biosynthesis of giant marine polyether toxins.</title>
        <authorList>
            <person name="Fallon T.R."/>
            <person name="Shende V.V."/>
            <person name="Wierzbicki I.H."/>
            <person name="Pendleton A.L."/>
            <person name="Watervoot N.F."/>
            <person name="Auber R.P."/>
            <person name="Gonzalez D.J."/>
            <person name="Wisecaver J.H."/>
            <person name="Moore B.S."/>
        </authorList>
    </citation>
    <scope>NUCLEOTIDE SEQUENCE [LARGE SCALE GENOMIC DNA]</scope>
    <source>
        <strain evidence="2 3">12B1</strain>
    </source>
</reference>
<keyword evidence="3" id="KW-1185">Reference proteome</keyword>
<feature type="region of interest" description="Disordered" evidence="1">
    <location>
        <begin position="165"/>
        <end position="243"/>
    </location>
</feature>
<comment type="caution">
    <text evidence="2">The sequence shown here is derived from an EMBL/GenBank/DDBJ whole genome shotgun (WGS) entry which is preliminary data.</text>
</comment>
<proteinExistence type="predicted"/>
<name>A0AB34IUH0_PRYPA</name>
<feature type="compositionally biased region" description="Basic and acidic residues" evidence="1">
    <location>
        <begin position="298"/>
        <end position="324"/>
    </location>
</feature>
<organism evidence="2 3">
    <name type="scientific">Prymnesium parvum</name>
    <name type="common">Toxic golden alga</name>
    <dbReference type="NCBI Taxonomy" id="97485"/>
    <lineage>
        <taxon>Eukaryota</taxon>
        <taxon>Haptista</taxon>
        <taxon>Haptophyta</taxon>
        <taxon>Prymnesiophyceae</taxon>
        <taxon>Prymnesiales</taxon>
        <taxon>Prymnesiaceae</taxon>
        <taxon>Prymnesium</taxon>
    </lineage>
</organism>
<feature type="compositionally biased region" description="Low complexity" evidence="1">
    <location>
        <begin position="198"/>
        <end position="222"/>
    </location>
</feature>
<accession>A0AB34IUH0</accession>
<feature type="region of interest" description="Disordered" evidence="1">
    <location>
        <begin position="269"/>
        <end position="324"/>
    </location>
</feature>
<evidence type="ECO:0008006" key="4">
    <source>
        <dbReference type="Google" id="ProtNLM"/>
    </source>
</evidence>
<sequence length="385" mass="40562">MARGAVATARGAPNSAPHASPTAAEIERTGRTLDIAFPPSVAPSDAFRAIRTRLNLTQKEFGSLIASSAPISASVICQLENGSQTLPATLFHAAAHAASAVIRFGAWKASLASRHDSTSAALRALGAGCEAELGLYVAGKPGVPDEETQLVGAYLSIVSRRKQSSACDRPATRGPYKKTPKDAAKPRVKRLPKAAALSSGDGDTTPSTSRSSASEQSRASTRPGSPTCDGIEALSLWPDSPLPSWPASPSGFLDRLEAAERRDQETLRAMSERGVSFLPPTPRRASAVSPVDPIGGERTPREGDNTPRGGEDRKRQNTRDAGDGDLMRDMLLSVVDLDQLNVDELNLDELLEPASQGVDEIVDLVCGDLASASLPDFDELEDFAC</sequence>